<dbReference type="GO" id="GO:0051604">
    <property type="term" value="P:protein maturation"/>
    <property type="evidence" value="ECO:0007669"/>
    <property type="project" value="UniProtKB-UniRule"/>
</dbReference>
<evidence type="ECO:0000313" key="3">
    <source>
        <dbReference type="EMBL" id="MDX5892639.1"/>
    </source>
</evidence>
<gene>
    <name evidence="2 3" type="primary">larC</name>
    <name evidence="3" type="ORF">SIL72_01220</name>
</gene>
<keyword evidence="1 2" id="KW-0533">Nickel</keyword>
<dbReference type="Gene3D" id="3.30.70.1380">
    <property type="entry name" value="Transcriptional regulatory protein pf0864 domain like"/>
    <property type="match status" value="1"/>
</dbReference>
<dbReference type="AlphaFoldDB" id="A0AB35SYG1"/>
<name>A0AB35SYG1_RUBRA</name>
<evidence type="ECO:0000256" key="1">
    <source>
        <dbReference type="ARBA" id="ARBA00022596"/>
    </source>
</evidence>
<dbReference type="PANTHER" id="PTHR36566:SF1">
    <property type="entry name" value="PYRIDINIUM-3,5-BISTHIOCARBOXYLIC ACID MONONUCLEOTIDE NICKEL INSERTION PROTEIN"/>
    <property type="match status" value="1"/>
</dbReference>
<dbReference type="InterPro" id="IPR002822">
    <property type="entry name" value="Ni_insertion"/>
</dbReference>
<dbReference type="EMBL" id="JAWXXX010000001">
    <property type="protein sequence ID" value="MDX5892639.1"/>
    <property type="molecule type" value="Genomic_DNA"/>
</dbReference>
<comment type="caution">
    <text evidence="3">The sequence shown here is derived from an EMBL/GenBank/DDBJ whole genome shotgun (WGS) entry which is preliminary data.</text>
</comment>
<comment type="function">
    <text evidence="2">Involved in the biosynthesis of a nickel-pincer cofactor ((SCS)Ni(II) pincer complex). Binds Ni(2+), and functions in nickel delivery to pyridinium-3,5-bisthiocarboxylic acid mononucleotide (P2TMN), to form the mature cofactor. Is thus probably required for the activation of nickel-pincer cofactor-dependent enzymes.</text>
</comment>
<reference evidence="3" key="1">
    <citation type="submission" date="2023-11" db="EMBL/GenBank/DDBJ databases">
        <title>MicrobeMod: A computational toolkit for identifying prokaryotic methylation and restriction-modification with nanopore sequencing.</title>
        <authorList>
            <person name="Crits-Christoph A."/>
            <person name="Kang S.C."/>
            <person name="Lee H."/>
            <person name="Ostrov N."/>
        </authorList>
    </citation>
    <scope>NUCLEOTIDE SEQUENCE</scope>
    <source>
        <strain evidence="3">ATCC 51242</strain>
    </source>
</reference>
<dbReference type="HAMAP" id="MF_01074">
    <property type="entry name" value="LarC"/>
    <property type="match status" value="1"/>
</dbReference>
<evidence type="ECO:0000256" key="2">
    <source>
        <dbReference type="HAMAP-Rule" id="MF_01074"/>
    </source>
</evidence>
<dbReference type="Proteomes" id="UP001281130">
    <property type="component" value="Unassembled WGS sequence"/>
</dbReference>
<dbReference type="Pfam" id="PF01969">
    <property type="entry name" value="Ni_insertion"/>
    <property type="match status" value="1"/>
</dbReference>
<sequence>MHFRPTGGAAGDMTLAALVAAGAPSDSVRDHLGSLGLEFELRFERARISGVEALRASVGYPEQRKHRPYREIRAAIEAADGLPSHAAELALKAFARLAEAEGRVHDEPPESVEFHEVGAVDSIVDVVGSCVAASLLGAESFSCDPLPMGGGTVRAAHGPLPVPGPATLEVLRGSRIAWPDVPAEMTTPTGAALMWAFTDGEFGVEVPQMTLRSVGYGAGRARFRDVPNLLGAVVGEVERDEEGAEGLEEISSNVDDASGEVLAHALAKLLEAGARDAWLEPIYMKKGRAAHKVCALVPAPERERFAGLLMTLTGTLGVRHHPVGRTIARRRIETVSLPYGECRVKVGSLDGRDFVVAPEYEDAVRLARKSGLALISVYNDVRRAFAGSGV</sequence>
<dbReference type="RefSeq" id="WP_038683328.1">
    <property type="nucleotide sequence ID" value="NZ_CP007514.1"/>
</dbReference>
<protein>
    <recommendedName>
        <fullName evidence="2">Pyridinium-3,5-bisthiocarboxylic acid mononucleotide nickel insertion protein</fullName>
        <shortName evidence="2">P2TMN nickel insertion protein</shortName>
        <ecNumber evidence="2">4.99.1.12</ecNumber>
    </recommendedName>
    <alternativeName>
        <fullName evidence="2">Nickel-pincer cofactor biosynthesis protein LarC</fullName>
    </alternativeName>
</protein>
<proteinExistence type="inferred from homology"/>
<dbReference type="NCBIfam" id="TIGR00299">
    <property type="entry name" value="nickel pincer cofactor biosynthesis protein LarC"/>
    <property type="match status" value="1"/>
</dbReference>
<dbReference type="PANTHER" id="PTHR36566">
    <property type="entry name" value="NICKEL INSERTION PROTEIN-RELATED"/>
    <property type="match status" value="1"/>
</dbReference>
<keyword evidence="2 3" id="KW-0456">Lyase</keyword>
<accession>A0AB35SYG1</accession>
<dbReference type="Gene3D" id="3.10.20.300">
    <property type="entry name" value="mk0293 like domain"/>
    <property type="match status" value="1"/>
</dbReference>
<dbReference type="GO" id="GO:0016151">
    <property type="term" value="F:nickel cation binding"/>
    <property type="evidence" value="ECO:0007669"/>
    <property type="project" value="UniProtKB-UniRule"/>
</dbReference>
<dbReference type="GO" id="GO:0016829">
    <property type="term" value="F:lyase activity"/>
    <property type="evidence" value="ECO:0007669"/>
    <property type="project" value="UniProtKB-UniRule"/>
</dbReference>
<organism evidence="3 4">
    <name type="scientific">Rubrobacter radiotolerans</name>
    <name type="common">Arthrobacter radiotolerans</name>
    <dbReference type="NCBI Taxonomy" id="42256"/>
    <lineage>
        <taxon>Bacteria</taxon>
        <taxon>Bacillati</taxon>
        <taxon>Actinomycetota</taxon>
        <taxon>Rubrobacteria</taxon>
        <taxon>Rubrobacterales</taxon>
        <taxon>Rubrobacteraceae</taxon>
        <taxon>Rubrobacter</taxon>
    </lineage>
</organism>
<evidence type="ECO:0000313" key="4">
    <source>
        <dbReference type="Proteomes" id="UP001281130"/>
    </source>
</evidence>
<dbReference type="EC" id="4.99.1.12" evidence="2"/>
<comment type="catalytic activity">
    <reaction evidence="2">
        <text>Ni(II)-pyridinium-3,5-bisthiocarboxylate mononucleotide = pyridinium-3,5-bisthiocarboxylate mononucleotide + Ni(2+)</text>
        <dbReference type="Rhea" id="RHEA:54784"/>
        <dbReference type="ChEBI" id="CHEBI:49786"/>
        <dbReference type="ChEBI" id="CHEBI:137372"/>
        <dbReference type="ChEBI" id="CHEBI:137373"/>
        <dbReference type="EC" id="4.99.1.12"/>
    </reaction>
</comment>
<comment type="similarity">
    <text evidence="2">Belongs to the LarC family.</text>
</comment>